<dbReference type="InterPro" id="IPR025714">
    <property type="entry name" value="Methyltranfer_dom"/>
</dbReference>
<dbReference type="InterPro" id="IPR029063">
    <property type="entry name" value="SAM-dependent_MTases_sf"/>
</dbReference>
<evidence type="ECO:0000256" key="5">
    <source>
        <dbReference type="ARBA" id="ARBA00034545"/>
    </source>
</evidence>
<dbReference type="SUPFAM" id="SSF53335">
    <property type="entry name" value="S-adenosyl-L-methionine-dependent methyltransferases"/>
    <property type="match status" value="1"/>
</dbReference>
<evidence type="ECO:0000256" key="2">
    <source>
        <dbReference type="ARBA" id="ARBA00022691"/>
    </source>
</evidence>
<keyword evidence="1" id="KW-0808">Transferase</keyword>
<dbReference type="Proteomes" id="UP001438707">
    <property type="component" value="Unassembled WGS sequence"/>
</dbReference>
<dbReference type="AlphaFoldDB" id="A0AAW1R378"/>
<keyword evidence="2" id="KW-0949">S-adenosyl-L-methionine</keyword>
<evidence type="ECO:0000256" key="8">
    <source>
        <dbReference type="ARBA" id="ARBA00048428"/>
    </source>
</evidence>
<feature type="domain" description="Methyltransferase" evidence="9">
    <location>
        <begin position="70"/>
        <end position="221"/>
    </location>
</feature>
<organism evidence="10 11">
    <name type="scientific">Apatococcus lobatus</name>
    <dbReference type="NCBI Taxonomy" id="904363"/>
    <lineage>
        <taxon>Eukaryota</taxon>
        <taxon>Viridiplantae</taxon>
        <taxon>Chlorophyta</taxon>
        <taxon>core chlorophytes</taxon>
        <taxon>Trebouxiophyceae</taxon>
        <taxon>Chlorellales</taxon>
        <taxon>Chlorellaceae</taxon>
        <taxon>Apatococcus</taxon>
    </lineage>
</organism>
<evidence type="ECO:0000256" key="7">
    <source>
        <dbReference type="ARBA" id="ARBA00047943"/>
    </source>
</evidence>
<comment type="catalytic activity">
    <reaction evidence="8">
        <text>arsenic triglutathione + 3 [thioredoxin]-dithiol + 3 S-adenosyl-L-methionine = trimethylarsine + 3 [thioredoxin]-disulfide + 3 glutathione + 3 S-adenosyl-L-homocysteine + 3 H(+)</text>
        <dbReference type="Rhea" id="RHEA:69432"/>
        <dbReference type="Rhea" id="RHEA-COMP:10698"/>
        <dbReference type="Rhea" id="RHEA-COMP:10700"/>
        <dbReference type="ChEBI" id="CHEBI:15378"/>
        <dbReference type="ChEBI" id="CHEBI:27130"/>
        <dbReference type="ChEBI" id="CHEBI:29950"/>
        <dbReference type="ChEBI" id="CHEBI:50058"/>
        <dbReference type="ChEBI" id="CHEBI:57856"/>
        <dbReference type="ChEBI" id="CHEBI:57925"/>
        <dbReference type="ChEBI" id="CHEBI:59789"/>
        <dbReference type="ChEBI" id="CHEBI:183640"/>
        <dbReference type="EC" id="2.1.1.137"/>
    </reaction>
</comment>
<name>A0AAW1R378_9CHLO</name>
<dbReference type="PANTHER" id="PTHR43675">
    <property type="entry name" value="ARSENITE METHYLTRANSFERASE"/>
    <property type="match status" value="1"/>
</dbReference>
<dbReference type="GO" id="GO:0030791">
    <property type="term" value="F:arsenite methyltransferase activity"/>
    <property type="evidence" value="ECO:0007669"/>
    <property type="project" value="UniProtKB-EC"/>
</dbReference>
<gene>
    <name evidence="10" type="ORF">WJX74_001092</name>
</gene>
<dbReference type="Pfam" id="PF13847">
    <property type="entry name" value="Methyltransf_31"/>
    <property type="match status" value="1"/>
</dbReference>
<evidence type="ECO:0000313" key="10">
    <source>
        <dbReference type="EMBL" id="KAK9828154.1"/>
    </source>
</evidence>
<comment type="similarity">
    <text evidence="3">Belongs to the methyltransferase superfamily. Arsenite methyltransferase family.</text>
</comment>
<protein>
    <recommendedName>
        <fullName evidence="5">Arsenite methyltransferase</fullName>
        <ecNumber evidence="4">2.1.1.137</ecNumber>
    </recommendedName>
</protein>
<accession>A0AAW1R378</accession>
<evidence type="ECO:0000256" key="3">
    <source>
        <dbReference type="ARBA" id="ARBA00034487"/>
    </source>
</evidence>
<sequence length="363" mass="39162">MVDCCEGDTFKLVQDYYGKVLENSGNLKTSACTAASAPPPRIRQILGKIPGEVLEKFYGCGAPLPEGIQGLRVLDLGSGSGRDCYAAAALVGESGTVTGVDMTSEQLEVAERHASDFCKEQLGYKQSNMRFVKGHIEFLDKAGIQDDSLDIIISNCVVNLSPDKHRVLSEAYRVLAAGGEMYFSDVYSDRRMPKEAQEHEVLWGECISGALYTGDFKAICHQVGFADPRQISINEITIQDPELKSITGNARFFSITYRLFKVPGMLEPACEDYGQFAIYKGTIPGQKHAYQLDDGHNFVTGKPVLVCGNSAAMVGEQGKSWLSRHFQVTGDRSVHYGAFPCGLATAPSPSAAKPSAVGGSCCG</sequence>
<dbReference type="Gene3D" id="3.40.5.100">
    <property type="match status" value="1"/>
</dbReference>
<evidence type="ECO:0000256" key="1">
    <source>
        <dbReference type="ARBA" id="ARBA00022679"/>
    </source>
</evidence>
<dbReference type="EC" id="2.1.1.137" evidence="4"/>
<comment type="catalytic activity">
    <reaction evidence="6">
        <text>arsenic triglutathione + [thioredoxin]-dithiol + S-adenosyl-L-methionine + 2 H2O = methylarsonous acid + [thioredoxin]-disulfide + 3 glutathione + S-adenosyl-L-homocysteine + H(+)</text>
        <dbReference type="Rhea" id="RHEA:69460"/>
        <dbReference type="Rhea" id="RHEA-COMP:10698"/>
        <dbReference type="Rhea" id="RHEA-COMP:10700"/>
        <dbReference type="ChEBI" id="CHEBI:15377"/>
        <dbReference type="ChEBI" id="CHEBI:15378"/>
        <dbReference type="ChEBI" id="CHEBI:17826"/>
        <dbReference type="ChEBI" id="CHEBI:29950"/>
        <dbReference type="ChEBI" id="CHEBI:50058"/>
        <dbReference type="ChEBI" id="CHEBI:57856"/>
        <dbReference type="ChEBI" id="CHEBI:57925"/>
        <dbReference type="ChEBI" id="CHEBI:59789"/>
        <dbReference type="ChEBI" id="CHEBI:183640"/>
        <dbReference type="EC" id="2.1.1.137"/>
    </reaction>
</comment>
<dbReference type="PANTHER" id="PTHR43675:SF8">
    <property type="entry name" value="ARSENITE METHYLTRANSFERASE"/>
    <property type="match status" value="1"/>
</dbReference>
<evidence type="ECO:0000313" key="11">
    <source>
        <dbReference type="Proteomes" id="UP001438707"/>
    </source>
</evidence>
<reference evidence="10 11" key="1">
    <citation type="journal article" date="2024" name="Nat. Commun.">
        <title>Phylogenomics reveals the evolutionary origins of lichenization in chlorophyte algae.</title>
        <authorList>
            <person name="Puginier C."/>
            <person name="Libourel C."/>
            <person name="Otte J."/>
            <person name="Skaloud P."/>
            <person name="Haon M."/>
            <person name="Grisel S."/>
            <person name="Petersen M."/>
            <person name="Berrin J.G."/>
            <person name="Delaux P.M."/>
            <person name="Dal Grande F."/>
            <person name="Keller J."/>
        </authorList>
    </citation>
    <scope>NUCLEOTIDE SEQUENCE [LARGE SCALE GENOMIC DNA]</scope>
    <source>
        <strain evidence="10 11">SAG 2145</strain>
    </source>
</reference>
<dbReference type="EMBL" id="JALJOS010000016">
    <property type="protein sequence ID" value="KAK9828154.1"/>
    <property type="molecule type" value="Genomic_DNA"/>
</dbReference>
<evidence type="ECO:0000256" key="6">
    <source>
        <dbReference type="ARBA" id="ARBA00047941"/>
    </source>
</evidence>
<dbReference type="CDD" id="cd02440">
    <property type="entry name" value="AdoMet_MTases"/>
    <property type="match status" value="1"/>
</dbReference>
<evidence type="ECO:0000256" key="4">
    <source>
        <dbReference type="ARBA" id="ARBA00034521"/>
    </source>
</evidence>
<proteinExistence type="inferred from homology"/>
<comment type="catalytic activity">
    <reaction evidence="7">
        <text>arsenic triglutathione + 2 [thioredoxin]-dithiol + 2 S-adenosyl-L-methionine + H2O = dimethylarsinous acid + 2 [thioredoxin]-disulfide + 3 glutathione + 2 S-adenosyl-L-homocysteine + 2 H(+)</text>
        <dbReference type="Rhea" id="RHEA:69464"/>
        <dbReference type="Rhea" id="RHEA-COMP:10698"/>
        <dbReference type="Rhea" id="RHEA-COMP:10700"/>
        <dbReference type="ChEBI" id="CHEBI:15377"/>
        <dbReference type="ChEBI" id="CHEBI:15378"/>
        <dbReference type="ChEBI" id="CHEBI:23808"/>
        <dbReference type="ChEBI" id="CHEBI:29950"/>
        <dbReference type="ChEBI" id="CHEBI:50058"/>
        <dbReference type="ChEBI" id="CHEBI:57856"/>
        <dbReference type="ChEBI" id="CHEBI:57925"/>
        <dbReference type="ChEBI" id="CHEBI:59789"/>
        <dbReference type="ChEBI" id="CHEBI:183640"/>
        <dbReference type="EC" id="2.1.1.137"/>
    </reaction>
</comment>
<dbReference type="InterPro" id="IPR026669">
    <property type="entry name" value="Arsenite_MeTrfase-like"/>
</dbReference>
<keyword evidence="11" id="KW-1185">Reference proteome</keyword>
<evidence type="ECO:0000259" key="9">
    <source>
        <dbReference type="Pfam" id="PF13847"/>
    </source>
</evidence>
<dbReference type="Gene3D" id="3.40.50.150">
    <property type="entry name" value="Vaccinia Virus protein VP39"/>
    <property type="match status" value="1"/>
</dbReference>
<comment type="caution">
    <text evidence="10">The sequence shown here is derived from an EMBL/GenBank/DDBJ whole genome shotgun (WGS) entry which is preliminary data.</text>
</comment>